<evidence type="ECO:0000256" key="7">
    <source>
        <dbReference type="SAM" id="Phobius"/>
    </source>
</evidence>
<reference evidence="9" key="1">
    <citation type="submission" date="2023-05" db="EMBL/GenBank/DDBJ databases">
        <title>Comparative genomics of Bacillaceae isolates and their secondary metabolite potential.</title>
        <authorList>
            <person name="Song L."/>
            <person name="Nielsen L.J."/>
            <person name="Mohite O."/>
            <person name="Xu X."/>
            <person name="Weber T."/>
            <person name="Kovacs A.T."/>
        </authorList>
    </citation>
    <scope>NUCLEOTIDE SEQUENCE</scope>
    <source>
        <strain evidence="9">XLM17</strain>
    </source>
</reference>
<dbReference type="AlphaFoldDB" id="A0AA95MTE9"/>
<dbReference type="InterPro" id="IPR000731">
    <property type="entry name" value="SSD"/>
</dbReference>
<dbReference type="InterPro" id="IPR004869">
    <property type="entry name" value="MMPL_dom"/>
</dbReference>
<feature type="transmembrane region" description="Helical" evidence="7">
    <location>
        <begin position="535"/>
        <end position="552"/>
    </location>
</feature>
<dbReference type="KEGG" id="nnv:QNH39_13010"/>
<accession>A0AA95MTE9</accession>
<feature type="transmembrane region" description="Helical" evidence="7">
    <location>
        <begin position="231"/>
        <end position="251"/>
    </location>
</feature>
<comment type="subcellular location">
    <subcellularLocation>
        <location evidence="1">Cell membrane</location>
        <topology evidence="1">Multi-pass membrane protein</topology>
    </subcellularLocation>
</comment>
<evidence type="ECO:0000256" key="5">
    <source>
        <dbReference type="ARBA" id="ARBA00022989"/>
    </source>
</evidence>
<name>A0AA95MTE9_9BACI</name>
<organism evidence="9 10">
    <name type="scientific">Neobacillus novalis</name>
    <dbReference type="NCBI Taxonomy" id="220687"/>
    <lineage>
        <taxon>Bacteria</taxon>
        <taxon>Bacillati</taxon>
        <taxon>Bacillota</taxon>
        <taxon>Bacilli</taxon>
        <taxon>Bacillales</taxon>
        <taxon>Bacillaceae</taxon>
        <taxon>Neobacillus</taxon>
    </lineage>
</organism>
<keyword evidence="3" id="KW-1003">Cell membrane</keyword>
<keyword evidence="6 7" id="KW-0472">Membrane</keyword>
<feature type="transmembrane region" description="Helical" evidence="7">
    <location>
        <begin position="379"/>
        <end position="397"/>
    </location>
</feature>
<protein>
    <submittedName>
        <fullName evidence="9">MMPL family transporter</fullName>
    </submittedName>
</protein>
<keyword evidence="10" id="KW-1185">Reference proteome</keyword>
<dbReference type="PROSITE" id="PS50156">
    <property type="entry name" value="SSD"/>
    <property type="match status" value="2"/>
</dbReference>
<dbReference type="Gene3D" id="1.20.1640.10">
    <property type="entry name" value="Multidrug efflux transporter AcrB transmembrane domain"/>
    <property type="match status" value="2"/>
</dbReference>
<evidence type="ECO:0000256" key="2">
    <source>
        <dbReference type="ARBA" id="ARBA00010157"/>
    </source>
</evidence>
<evidence type="ECO:0000256" key="1">
    <source>
        <dbReference type="ARBA" id="ARBA00004651"/>
    </source>
</evidence>
<dbReference type="EMBL" id="CP126114">
    <property type="protein sequence ID" value="WHY89027.1"/>
    <property type="molecule type" value="Genomic_DNA"/>
</dbReference>
<evidence type="ECO:0000256" key="6">
    <source>
        <dbReference type="ARBA" id="ARBA00023136"/>
    </source>
</evidence>
<dbReference type="PANTHER" id="PTHR33406:SF6">
    <property type="entry name" value="MEMBRANE PROTEIN YDGH-RELATED"/>
    <property type="match status" value="1"/>
</dbReference>
<dbReference type="GO" id="GO:0005886">
    <property type="term" value="C:plasma membrane"/>
    <property type="evidence" value="ECO:0007669"/>
    <property type="project" value="UniProtKB-SubCell"/>
</dbReference>
<proteinExistence type="inferred from homology"/>
<dbReference type="SUPFAM" id="SSF82866">
    <property type="entry name" value="Multidrug efflux transporter AcrB transmembrane domain"/>
    <property type="match status" value="2"/>
</dbReference>
<feature type="transmembrane region" description="Helical" evidence="7">
    <location>
        <begin position="559"/>
        <end position="580"/>
    </location>
</feature>
<feature type="transmembrane region" description="Helical" evidence="7">
    <location>
        <begin position="272"/>
        <end position="298"/>
    </location>
</feature>
<comment type="similarity">
    <text evidence="2">Belongs to the resistance-nodulation-cell division (RND) (TC 2.A.6) family. MmpL subfamily.</text>
</comment>
<feature type="domain" description="SSD" evidence="8">
    <location>
        <begin position="584"/>
        <end position="690"/>
    </location>
</feature>
<feature type="transmembrane region" description="Helical" evidence="7">
    <location>
        <begin position="638"/>
        <end position="659"/>
    </location>
</feature>
<dbReference type="RefSeq" id="WP_235845726.1">
    <property type="nucleotide sequence ID" value="NZ_CP126114.1"/>
</dbReference>
<evidence type="ECO:0000313" key="9">
    <source>
        <dbReference type="EMBL" id="WHY89027.1"/>
    </source>
</evidence>
<feature type="domain" description="SSD" evidence="8">
    <location>
        <begin position="197"/>
        <end position="329"/>
    </location>
</feature>
<dbReference type="Pfam" id="PF03176">
    <property type="entry name" value="MMPL"/>
    <property type="match status" value="2"/>
</dbReference>
<dbReference type="Proteomes" id="UP001178288">
    <property type="component" value="Chromosome"/>
</dbReference>
<feature type="transmembrane region" description="Helical" evidence="7">
    <location>
        <begin position="304"/>
        <end position="327"/>
    </location>
</feature>
<evidence type="ECO:0000256" key="3">
    <source>
        <dbReference type="ARBA" id="ARBA00022475"/>
    </source>
</evidence>
<feature type="transmembrane region" description="Helical" evidence="7">
    <location>
        <begin position="174"/>
        <end position="192"/>
    </location>
</feature>
<dbReference type="PANTHER" id="PTHR33406">
    <property type="entry name" value="MEMBRANE PROTEIN MJ1562-RELATED"/>
    <property type="match status" value="1"/>
</dbReference>
<keyword evidence="4 7" id="KW-0812">Transmembrane</keyword>
<feature type="transmembrane region" description="Helical" evidence="7">
    <location>
        <begin position="679"/>
        <end position="698"/>
    </location>
</feature>
<dbReference type="InterPro" id="IPR050545">
    <property type="entry name" value="Mycobact_MmpL"/>
</dbReference>
<evidence type="ECO:0000256" key="4">
    <source>
        <dbReference type="ARBA" id="ARBA00022692"/>
    </source>
</evidence>
<evidence type="ECO:0000259" key="8">
    <source>
        <dbReference type="PROSITE" id="PS50156"/>
    </source>
</evidence>
<keyword evidence="5 7" id="KW-1133">Transmembrane helix</keyword>
<sequence>MLILALNGLLPQANSQKNERADTFLEETDATKASDIIDREFSTNKGIPALLTWYKASSLSDNDLASIQGLTKKLTDQPIKGTFVPPFHDIPLPVLKNQVSKDGTTLVLPIVFDKNLETAEISARLGELKKTAKSIFPKDPFRTSLKDEENLVVRVTGPAGVAVDATELFSQGDLSLLIGTVMIVLLFLLIIYRSPILALIPLVGVGMAYMLISPILGVLGKEGVIDYDAQAISIMTVLLFGAGTDYCLFLIAQFRKNLREEEDKFIAIRRAFSLSSGAIFMSGLTVVVSLLVLLVANYGSVHRFAIPFSLAILIMMAASLSLIPALLSILGRTSFYPFVPRTEEMTVKWAAKKGKVVKAPKDKANLGEYVGKVVSYKPWRVAAITLIILGVFALFSTKMETTYDTLSSFPKDMPSREGFDLLSKKFNPGELAPVSVIVKGSGSEANLKEKLENLPFVAEVSNPVKGEKDSSIVKYELALNMNPYSNEAMAHIPELKKDVQSFIKQSGGDDRDVWIGGMTAEQYDTKQTTKADSSLVIPLIIGLIAILLLLYLRSIIATVYLIGTVLLSYFSALGLGWIILHYGFGVEAIQGFIPLYAFVFIVALGEDYNIFMISSIWRKSKEMPLKRAIKEGVSETGGVITSAGIILAATFTVLTTLPIQVLVHFGTITAIGILLDTFIVRPFLVPALTSIFGQWAFWPSKKRMDGVRILKEKEVIRN</sequence>
<feature type="transmembrane region" description="Helical" evidence="7">
    <location>
        <begin position="592"/>
        <end position="617"/>
    </location>
</feature>
<gene>
    <name evidence="9" type="ORF">QNH39_13010</name>
</gene>
<feature type="transmembrane region" description="Helical" evidence="7">
    <location>
        <begin position="199"/>
        <end position="219"/>
    </location>
</feature>
<evidence type="ECO:0000313" key="10">
    <source>
        <dbReference type="Proteomes" id="UP001178288"/>
    </source>
</evidence>